<organism evidence="1">
    <name type="scientific">Tetraselmis virus 1</name>
    <dbReference type="NCBI Taxonomy" id="2060617"/>
    <lineage>
        <taxon>Viruses</taxon>
        <taxon>Varidnaviria</taxon>
        <taxon>Bamfordvirae</taxon>
        <taxon>Nucleocytoviricota</taxon>
        <taxon>Megaviricetes</taxon>
        <taxon>Imitervirales</taxon>
        <taxon>Allomimiviridae</taxon>
        <taxon>Oceanusvirus</taxon>
        <taxon>Oceanusvirus kaneohense</taxon>
    </lineage>
</organism>
<accession>A0A2P0VNG8</accession>
<gene>
    <name evidence="1" type="ORF">TetV_355</name>
</gene>
<evidence type="ECO:0000313" key="1">
    <source>
        <dbReference type="EMBL" id="AUF82447.1"/>
    </source>
</evidence>
<name>A0A2P0VNG8_9VIRU</name>
<reference evidence="1" key="1">
    <citation type="journal article" date="2018" name="Virology">
        <title>A giant virus infecting green algae encodes key fermentation genes.</title>
        <authorList>
            <person name="Schvarcz C.R."/>
            <person name="Steward G.F."/>
        </authorList>
    </citation>
    <scope>NUCLEOTIDE SEQUENCE [LARGE SCALE GENOMIC DNA]</scope>
</reference>
<sequence length="804" mass="95688">MRRPKRSSKSNIQSEANTSNSFINFFNVLPAQLQTSISKGSILKYVTKSLSFRDTTTVVNVRHILKNKSLFEWCTRKKYMKFDLFEHILSNLNTQTISFFEELHLSDIFSTNKKKKITSFVFKESIKADKEAVFMTWLSFYDKYYKNDTSSLIEQIYTHNSVNIFCQLVSWFRKNNCIYHLVYNIPCINNYDILRKLLQWFGNRIIQIPIDIFSRFLNKSSNILLPIGLIRMNKAQWTKKSIYQIVSNPNYSLQDILRFRTMNGPMEHILHACYSLNKMDLFAYFIDRGYQPCKIFCKESIKDLVLFRKLFMTSRCYPIDVFESCVMNLTLSDELKEIVNCIIPRLPKDTRIVDILSRSPHGEFLLHKMIFKYPFQKELFQHKHYNEYLKNNPSLFLFQYFITNHLWKYDLAYVLECCIPKLYTDKTIDLVYYIFSSFFNKTRSDIFLKQEDNILRFILQRNHTNVSRYSHLFCYLREAVDRARDTLYKLNTVKEIRDFADLYIPLHFSKKKTKESLRQIVSGHLDLITVMNDDKESLLIKNPYLFVFSYGISKQQKYLELITHSYSNCSTDAEKDMILYKLVTFVPSDTNISIFQERLDNPEYLKKIRSIFMFISGTQITSNHYKLIDILVSHKIVPDRYFFINCLSVQTEQTCLRLIDYLDSIGFDWSQIHYTDVIGTNHFGVIKTLMSKLGWTPEVVMRCYSSVVWNQEYIERIEYLLSMSNSNEIQQYFTQGYLYVLQVIKPEYMQYTFFRKHIYILYNLLNKLKESLSGNVCFNEGIMMRGSSAQIKQYLDNMIKKITN</sequence>
<evidence type="ECO:0000313" key="2">
    <source>
        <dbReference type="Proteomes" id="UP000244773"/>
    </source>
</evidence>
<dbReference type="EMBL" id="KY322437">
    <property type="protein sequence ID" value="AUF82447.1"/>
    <property type="molecule type" value="Genomic_DNA"/>
</dbReference>
<dbReference type="Proteomes" id="UP000244773">
    <property type="component" value="Segment"/>
</dbReference>
<protein>
    <submittedName>
        <fullName evidence="1">Uncharacterized protein</fullName>
    </submittedName>
</protein>
<proteinExistence type="predicted"/>
<keyword evidence="2" id="KW-1185">Reference proteome</keyword>